<evidence type="ECO:0000313" key="2">
    <source>
        <dbReference type="Proteomes" id="UP000075230"/>
    </source>
</evidence>
<dbReference type="AlphaFoldDB" id="A0A146FN81"/>
<dbReference type="VEuPathDB" id="FungiDB:ASPFODRAFT_695911"/>
<proteinExistence type="predicted"/>
<reference evidence="1 2" key="1">
    <citation type="journal article" date="2016" name="DNA Res.">
        <title>Genome sequence of Aspergillus luchuensis NBRC 4314.</title>
        <authorList>
            <person name="Yamada O."/>
            <person name="Machida M."/>
            <person name="Hosoyama A."/>
            <person name="Goto M."/>
            <person name="Takahashi T."/>
            <person name="Futagami T."/>
            <person name="Yamagata Y."/>
            <person name="Takeuchi M."/>
            <person name="Kobayashi T."/>
            <person name="Koike H."/>
            <person name="Abe K."/>
            <person name="Asai K."/>
            <person name="Arita M."/>
            <person name="Fujita N."/>
            <person name="Fukuda K."/>
            <person name="Higa K."/>
            <person name="Horikawa H."/>
            <person name="Ishikawa T."/>
            <person name="Jinno K."/>
            <person name="Kato Y."/>
            <person name="Kirimura K."/>
            <person name="Mizutani O."/>
            <person name="Nakasone K."/>
            <person name="Sano M."/>
            <person name="Shiraishi Y."/>
            <person name="Tsukahara M."/>
            <person name="Gomi K."/>
        </authorList>
    </citation>
    <scope>NUCLEOTIDE SEQUENCE [LARGE SCALE GENOMIC DNA]</scope>
    <source>
        <strain evidence="1 2">RIB 2604</strain>
    </source>
</reference>
<reference evidence="2" key="2">
    <citation type="submission" date="2016-02" db="EMBL/GenBank/DDBJ databases">
        <title>Genome sequencing of Aspergillus luchuensis NBRC 4314.</title>
        <authorList>
            <person name="Yamada O."/>
        </authorList>
    </citation>
    <scope>NUCLEOTIDE SEQUENCE [LARGE SCALE GENOMIC DNA]</scope>
    <source>
        <strain evidence="2">RIB 2604</strain>
    </source>
</reference>
<evidence type="ECO:0000313" key="1">
    <source>
        <dbReference type="EMBL" id="GAT26809.1"/>
    </source>
</evidence>
<sequence>MQASKGVPLSDPALDRPRLKTDMCKNVDLPMSAFAINHLGLAGLFTLYNPFGRASPAGSRLFTPFHWANASCYHYHAGIHLSTIPSM</sequence>
<organism evidence="1 2">
    <name type="scientific">Aspergillus kawachii</name>
    <name type="common">White koji mold</name>
    <name type="synonym">Aspergillus awamori var. kawachi</name>
    <dbReference type="NCBI Taxonomy" id="1069201"/>
    <lineage>
        <taxon>Eukaryota</taxon>
        <taxon>Fungi</taxon>
        <taxon>Dikarya</taxon>
        <taxon>Ascomycota</taxon>
        <taxon>Pezizomycotina</taxon>
        <taxon>Eurotiomycetes</taxon>
        <taxon>Eurotiomycetidae</taxon>
        <taxon>Eurotiales</taxon>
        <taxon>Aspergillaceae</taxon>
        <taxon>Aspergillus</taxon>
        <taxon>Aspergillus subgen. Circumdati</taxon>
    </lineage>
</organism>
<dbReference type="EMBL" id="BCWF01000021">
    <property type="protein sequence ID" value="GAT26809.1"/>
    <property type="molecule type" value="Genomic_DNA"/>
</dbReference>
<gene>
    <name evidence="1" type="ORF">RIB2604_02104920</name>
</gene>
<protein>
    <submittedName>
        <fullName evidence="1">Origin recognition complex subunit Orc1</fullName>
    </submittedName>
</protein>
<name>A0A146FN81_ASPKA</name>
<comment type="caution">
    <text evidence="1">The sequence shown here is derived from an EMBL/GenBank/DDBJ whole genome shotgun (WGS) entry which is preliminary data.</text>
</comment>
<dbReference type="Proteomes" id="UP000075230">
    <property type="component" value="Unassembled WGS sequence"/>
</dbReference>
<accession>A0A146FN81</accession>